<feature type="compositionally biased region" description="Polar residues" evidence="1">
    <location>
        <begin position="92"/>
        <end position="111"/>
    </location>
</feature>
<dbReference type="Proteomes" id="UP000663193">
    <property type="component" value="Chromosome 1"/>
</dbReference>
<feature type="region of interest" description="Disordered" evidence="1">
    <location>
        <begin position="487"/>
        <end position="549"/>
    </location>
</feature>
<feature type="compositionally biased region" description="Polar residues" evidence="1">
    <location>
        <begin position="225"/>
        <end position="235"/>
    </location>
</feature>
<accession>A0A7U2ER69</accession>
<dbReference type="AlphaFoldDB" id="A0A7U2ER69"/>
<feature type="region of interest" description="Disordered" evidence="1">
    <location>
        <begin position="1"/>
        <end position="418"/>
    </location>
</feature>
<feature type="compositionally biased region" description="Low complexity" evidence="1">
    <location>
        <begin position="190"/>
        <end position="199"/>
    </location>
</feature>
<feature type="compositionally biased region" description="Acidic residues" evidence="1">
    <location>
        <begin position="501"/>
        <end position="527"/>
    </location>
</feature>
<proteinExistence type="predicted"/>
<evidence type="ECO:0000313" key="2">
    <source>
        <dbReference type="EMBL" id="QRC91307.1"/>
    </source>
</evidence>
<dbReference type="PANTHER" id="PTHR38701">
    <property type="entry name" value="CHROMOSOME 8, WHOLE GENOME SHOTGUN SEQUENCE"/>
    <property type="match status" value="1"/>
</dbReference>
<feature type="region of interest" description="Disordered" evidence="1">
    <location>
        <begin position="605"/>
        <end position="627"/>
    </location>
</feature>
<feature type="compositionally biased region" description="Polar residues" evidence="1">
    <location>
        <begin position="35"/>
        <end position="58"/>
    </location>
</feature>
<feature type="compositionally biased region" description="Low complexity" evidence="1">
    <location>
        <begin position="382"/>
        <end position="410"/>
    </location>
</feature>
<gene>
    <name evidence="2" type="ORF">JI435_008100</name>
</gene>
<reference evidence="3" key="1">
    <citation type="journal article" date="2021" name="BMC Genomics">
        <title>Chromosome-level genome assembly and manually-curated proteome of model necrotroph Parastagonospora nodorum Sn15 reveals a genome-wide trove of candidate effector homologs, and redundancy of virulence-related functions within an accessory chromosome.</title>
        <authorList>
            <person name="Bertazzoni S."/>
            <person name="Jones D.A.B."/>
            <person name="Phan H.T."/>
            <person name="Tan K.-C."/>
            <person name="Hane J.K."/>
        </authorList>
    </citation>
    <scope>NUCLEOTIDE SEQUENCE [LARGE SCALE GENOMIC DNA]</scope>
    <source>
        <strain evidence="3">SN15 / ATCC MYA-4574 / FGSC 10173)</strain>
    </source>
</reference>
<name>A0A7U2ER69_PHANO</name>
<dbReference type="VEuPathDB" id="FungiDB:JI435_008100"/>
<feature type="compositionally biased region" description="Polar residues" evidence="1">
    <location>
        <begin position="246"/>
        <end position="262"/>
    </location>
</feature>
<dbReference type="OrthoDB" id="2555519at2759"/>
<organism evidence="2 3">
    <name type="scientific">Phaeosphaeria nodorum (strain SN15 / ATCC MYA-4574 / FGSC 10173)</name>
    <name type="common">Glume blotch fungus</name>
    <name type="synonym">Parastagonospora nodorum</name>
    <dbReference type="NCBI Taxonomy" id="321614"/>
    <lineage>
        <taxon>Eukaryota</taxon>
        <taxon>Fungi</taxon>
        <taxon>Dikarya</taxon>
        <taxon>Ascomycota</taxon>
        <taxon>Pezizomycotina</taxon>
        <taxon>Dothideomycetes</taxon>
        <taxon>Pleosporomycetidae</taxon>
        <taxon>Pleosporales</taxon>
        <taxon>Pleosporineae</taxon>
        <taxon>Phaeosphaeriaceae</taxon>
        <taxon>Parastagonospora</taxon>
    </lineage>
</organism>
<feature type="compositionally biased region" description="Polar residues" evidence="1">
    <location>
        <begin position="163"/>
        <end position="180"/>
    </location>
</feature>
<dbReference type="EMBL" id="CP069023">
    <property type="protein sequence ID" value="QRC91307.1"/>
    <property type="molecule type" value="Genomic_DNA"/>
</dbReference>
<dbReference type="PANTHER" id="PTHR38701:SF1">
    <property type="entry name" value="UP-REGULATED DURING SEPTATION PROTEIN 1 DOMAIN-CONTAINING PROTEIN"/>
    <property type="match status" value="1"/>
</dbReference>
<feature type="compositionally biased region" description="Polar residues" evidence="1">
    <location>
        <begin position="343"/>
        <end position="352"/>
    </location>
</feature>
<sequence>MMPIDRTPQNNLKPKLASNRTAKTPLTPRLAAAPSQATANSTQSTRTVRNSNATTPRVANTVHEDVTPVKAFLNSNVTPRSSSRKSRVGVESTLSSPSGTPINTPSSSRPASTIDFHQKEPGTGYSALGVAGNKGAQGAVRPRSTPGPGGPQFAPPSRPPLSNIHNSTPDVGSAKPTSSLFFHASDVRPQEQQQQQPPQKKAPVFFYANGKQDGPPRRPDMASPPLSSAGRSHSGSKFFHADTVSEVRSNPPNLTPSPMSTSPEPLHHLNPPPPPGQARSPSPTKEWAHLSYRKGASQVMRPSIVSRNSAMSILSGPPTPDVPDRPSRRSSAASYAMRGSHGKSASLSSIDSVTDPKHAPSTDPAGHAPSPLNTERRVVSIASVADSMASMPSPPLASFSGLPSPTSTSPTKRDGTQSALEAMNELAANARRERKVLDLEISNSSLLAINRSLEKEVRKQKAEIRRFRRMSRAGRFSVDTAGAALESSPLHSASHVGDLSDMSEEDEGDQLEEPEEEEPESSEDSFDESQLSPSAQLERDEAHRFKDEKRLQLDLSKHRDLLLDSQKMNQSLKRCMNWTEQLIKDGQKALEYQVRPSDVKIGGRVLIAEDDDEDDNTQAEESKGLLSPWSPLHRSIDGLEALDSPFFAGAMERIVDRDSGVDIDGLDALAPPIPGSTASLGSPFEERIQRLQASIEALS</sequence>
<feature type="compositionally biased region" description="Acidic residues" evidence="1">
    <location>
        <begin position="608"/>
        <end position="618"/>
    </location>
</feature>
<feature type="compositionally biased region" description="Polar residues" evidence="1">
    <location>
        <begin position="7"/>
        <end position="24"/>
    </location>
</feature>
<keyword evidence="3" id="KW-1185">Reference proteome</keyword>
<evidence type="ECO:0000313" key="3">
    <source>
        <dbReference type="Proteomes" id="UP000663193"/>
    </source>
</evidence>
<protein>
    <submittedName>
        <fullName evidence="2">Uncharacterized protein</fullName>
    </submittedName>
</protein>
<feature type="compositionally biased region" description="Basic and acidic residues" evidence="1">
    <location>
        <begin position="537"/>
        <end position="549"/>
    </location>
</feature>
<evidence type="ECO:0000256" key="1">
    <source>
        <dbReference type="SAM" id="MobiDB-lite"/>
    </source>
</evidence>